<dbReference type="InterPro" id="IPR036866">
    <property type="entry name" value="RibonucZ/Hydroxyglut_hydro"/>
</dbReference>
<dbReference type="AlphaFoldDB" id="A0A7C1T7C8"/>
<dbReference type="Pfam" id="PF00753">
    <property type="entry name" value="Lactamase_B"/>
    <property type="match status" value="1"/>
</dbReference>
<sequence>MFCMKNILLSIGFGLLILANVTVWSEVLGSKTFEVSFLDIGQGDAIFLETPSAQQILIDGGPDNTILERLALRMLPWDKTIDLVILTHPEKDHVAGLIEVLKLYSVKQILWTGVQKDTGEYEEWVRLLKEEGAEITVALPPQRIYLDSGFIDVLHPRDIEGRSINDTSMVLRLVVGDSSFLFTGDIGIKVERELVESGVNIKADVLKVSHHGSKTSTSSLFLEAVQPSVAVISLGENSYGHPHP</sequence>
<dbReference type="SUPFAM" id="SSF56281">
    <property type="entry name" value="Metallo-hydrolase/oxidoreductase"/>
    <property type="match status" value="1"/>
</dbReference>
<dbReference type="PROSITE" id="PS50175">
    <property type="entry name" value="ASP_PROT_RETROV"/>
    <property type="match status" value="1"/>
</dbReference>
<feature type="non-terminal residue" evidence="2">
    <location>
        <position position="244"/>
    </location>
</feature>
<dbReference type="InterPro" id="IPR001279">
    <property type="entry name" value="Metallo-B-lactamas"/>
</dbReference>
<dbReference type="Gene3D" id="3.60.15.10">
    <property type="entry name" value="Ribonuclease Z/Hydroxyacylglutathione hydrolase-like"/>
    <property type="match status" value="1"/>
</dbReference>
<feature type="domain" description="Peptidase A2" evidence="1">
    <location>
        <begin position="54"/>
        <end position="164"/>
    </location>
</feature>
<organism evidence="2">
    <name type="scientific">candidate division CPR3 bacterium</name>
    <dbReference type="NCBI Taxonomy" id="2268181"/>
    <lineage>
        <taxon>Bacteria</taxon>
        <taxon>Bacteria division CPR3</taxon>
    </lineage>
</organism>
<dbReference type="GO" id="GO:0006508">
    <property type="term" value="P:proteolysis"/>
    <property type="evidence" value="ECO:0007669"/>
    <property type="project" value="InterPro"/>
</dbReference>
<dbReference type="EMBL" id="DRHL01000022">
    <property type="protein sequence ID" value="HEB13442.1"/>
    <property type="molecule type" value="Genomic_DNA"/>
</dbReference>
<dbReference type="CDD" id="cd07731">
    <property type="entry name" value="ComA-like_MBL-fold"/>
    <property type="match status" value="1"/>
</dbReference>
<evidence type="ECO:0000259" key="1">
    <source>
        <dbReference type="PROSITE" id="PS50175"/>
    </source>
</evidence>
<comment type="caution">
    <text evidence="2">The sequence shown here is derived from an EMBL/GenBank/DDBJ whole genome shotgun (WGS) entry which is preliminary data.</text>
</comment>
<dbReference type="GO" id="GO:0004190">
    <property type="term" value="F:aspartic-type endopeptidase activity"/>
    <property type="evidence" value="ECO:0007669"/>
    <property type="project" value="InterPro"/>
</dbReference>
<reference evidence="2" key="1">
    <citation type="journal article" date="2020" name="mSystems">
        <title>Genome- and Community-Level Interaction Insights into Carbon Utilization and Element Cycling Functions of Hydrothermarchaeota in Hydrothermal Sediment.</title>
        <authorList>
            <person name="Zhou Z."/>
            <person name="Liu Y."/>
            <person name="Xu W."/>
            <person name="Pan J."/>
            <person name="Luo Z.H."/>
            <person name="Li M."/>
        </authorList>
    </citation>
    <scope>NUCLEOTIDE SEQUENCE [LARGE SCALE GENOMIC DNA]</scope>
    <source>
        <strain evidence="2">HyVt-369</strain>
    </source>
</reference>
<proteinExistence type="predicted"/>
<dbReference type="InterPro" id="IPR035681">
    <property type="entry name" value="ComA-like_MBL"/>
</dbReference>
<dbReference type="PANTHER" id="PTHR30619">
    <property type="entry name" value="DNA INTERNALIZATION/COMPETENCE PROTEIN COMEC/REC2"/>
    <property type="match status" value="1"/>
</dbReference>
<evidence type="ECO:0000313" key="2">
    <source>
        <dbReference type="EMBL" id="HEB13442.1"/>
    </source>
</evidence>
<accession>A0A7C1T7C8</accession>
<dbReference type="Proteomes" id="UP000885695">
    <property type="component" value="Unassembled WGS sequence"/>
</dbReference>
<dbReference type="PANTHER" id="PTHR30619:SF1">
    <property type="entry name" value="RECOMBINATION PROTEIN 2"/>
    <property type="match status" value="1"/>
</dbReference>
<dbReference type="InterPro" id="IPR052159">
    <property type="entry name" value="Competence_DNA_uptake"/>
</dbReference>
<dbReference type="InterPro" id="IPR001995">
    <property type="entry name" value="Peptidase_A2_cat"/>
</dbReference>
<gene>
    <name evidence="2" type="ORF">ENI13_00505</name>
</gene>
<name>A0A7C1T7C8_UNCC3</name>
<protein>
    <submittedName>
        <fullName evidence="2">MBL fold metallo-hydrolase</fullName>
    </submittedName>
</protein>
<dbReference type="SMART" id="SM00849">
    <property type="entry name" value="Lactamase_B"/>
    <property type="match status" value="1"/>
</dbReference>